<dbReference type="RefSeq" id="WP_121524256.1">
    <property type="nucleotide sequence ID" value="NZ_RCHR01000005.1"/>
</dbReference>
<evidence type="ECO:0000313" key="9">
    <source>
        <dbReference type="EMBL" id="RLL42889.1"/>
    </source>
</evidence>
<dbReference type="GO" id="GO:0008233">
    <property type="term" value="F:peptidase activity"/>
    <property type="evidence" value="ECO:0007669"/>
    <property type="project" value="UniProtKB-UniRule"/>
</dbReference>
<feature type="transmembrane region" description="Helical" evidence="8">
    <location>
        <begin position="52"/>
        <end position="77"/>
    </location>
</feature>
<evidence type="ECO:0000313" key="10">
    <source>
        <dbReference type="Proteomes" id="UP000270219"/>
    </source>
</evidence>
<evidence type="ECO:0000256" key="1">
    <source>
        <dbReference type="ARBA" id="ARBA00022475"/>
    </source>
</evidence>
<proteinExistence type="inferred from homology"/>
<keyword evidence="5 8" id="KW-0378">Hydrolase</keyword>
<dbReference type="EMBL" id="RCHR01000005">
    <property type="protein sequence ID" value="RLL42889.1"/>
    <property type="molecule type" value="Genomic_DNA"/>
</dbReference>
<dbReference type="HAMAP" id="MF_00784">
    <property type="entry name" value="AgrB"/>
    <property type="match status" value="1"/>
</dbReference>
<dbReference type="InterPro" id="IPR006741">
    <property type="entry name" value="AgrB"/>
</dbReference>
<comment type="subcellular location">
    <subcellularLocation>
        <location evidence="8">Cell membrane</location>
        <topology evidence="8">Multi-pass membrane protein</topology>
    </subcellularLocation>
</comment>
<dbReference type="GO" id="GO:0009372">
    <property type="term" value="P:quorum sensing"/>
    <property type="evidence" value="ECO:0007669"/>
    <property type="project" value="UniProtKB-UniRule"/>
</dbReference>
<gene>
    <name evidence="9" type="ORF">D8M04_15180</name>
</gene>
<evidence type="ECO:0000256" key="4">
    <source>
        <dbReference type="ARBA" id="ARBA00022692"/>
    </source>
</evidence>
<comment type="similarity">
    <text evidence="8">Belongs to the AgrB family.</text>
</comment>
<feature type="transmembrane region" description="Helical" evidence="8">
    <location>
        <begin position="112"/>
        <end position="132"/>
    </location>
</feature>
<reference evidence="9 10" key="1">
    <citation type="submission" date="2018-10" db="EMBL/GenBank/DDBJ databases">
        <title>Oceanobacillus sp. YLB-02 draft genome.</title>
        <authorList>
            <person name="Yu L."/>
        </authorList>
    </citation>
    <scope>NUCLEOTIDE SEQUENCE [LARGE SCALE GENOMIC DNA]</scope>
    <source>
        <strain evidence="9 10">YLB-02</strain>
    </source>
</reference>
<keyword evidence="3 8" id="KW-0645">Protease</keyword>
<dbReference type="EC" id="3.4.-.-" evidence="8"/>
<dbReference type="Pfam" id="PF04647">
    <property type="entry name" value="AgrB"/>
    <property type="match status" value="1"/>
</dbReference>
<keyword evidence="1 8" id="KW-1003">Cell membrane</keyword>
<evidence type="ECO:0000256" key="5">
    <source>
        <dbReference type="ARBA" id="ARBA00022801"/>
    </source>
</evidence>
<evidence type="ECO:0000256" key="2">
    <source>
        <dbReference type="ARBA" id="ARBA00022654"/>
    </source>
</evidence>
<organism evidence="9 10">
    <name type="scientific">Oceanobacillus piezotolerans</name>
    <dbReference type="NCBI Taxonomy" id="2448030"/>
    <lineage>
        <taxon>Bacteria</taxon>
        <taxon>Bacillati</taxon>
        <taxon>Bacillota</taxon>
        <taxon>Bacilli</taxon>
        <taxon>Bacillales</taxon>
        <taxon>Bacillaceae</taxon>
        <taxon>Oceanobacillus</taxon>
    </lineage>
</organism>
<comment type="caution">
    <text evidence="9">The sequence shown here is derived from an EMBL/GenBank/DDBJ whole genome shotgun (WGS) entry which is preliminary data.</text>
</comment>
<keyword evidence="4 8" id="KW-0812">Transmembrane</keyword>
<sequence length="201" mass="22780">MKKLELNKISLTEAAAIRVAEWVNTQLKEDNKAYLKLKLGLEMLFINITKMLIVYSMAYILNLLTATIIFHLSYYLIRKNAYGVHAKTSALCSLISVLYFVGIPYVATLVTIPNAIILVIYLINAVILYFFAPSFTRKSAKMSDSRKLKLRNQSMMMCFILMLVTLFIATVTTKNLLTFGATLACLLTIQKHSNLEGRESY</sequence>
<keyword evidence="6 8" id="KW-1133">Transmembrane helix</keyword>
<evidence type="ECO:0000256" key="8">
    <source>
        <dbReference type="HAMAP-Rule" id="MF_00784"/>
    </source>
</evidence>
<evidence type="ECO:0000256" key="6">
    <source>
        <dbReference type="ARBA" id="ARBA00022989"/>
    </source>
</evidence>
<dbReference type="Proteomes" id="UP000270219">
    <property type="component" value="Unassembled WGS sequence"/>
</dbReference>
<feature type="transmembrane region" description="Helical" evidence="8">
    <location>
        <begin position="89"/>
        <end position="106"/>
    </location>
</feature>
<keyword evidence="7 8" id="KW-0472">Membrane</keyword>
<dbReference type="AlphaFoldDB" id="A0A498D4K3"/>
<comment type="function">
    <text evidence="8">May be involved in the proteolytic processing of a quorum sensing system signal molecule precursor.</text>
</comment>
<name>A0A498D4K3_9BACI</name>
<dbReference type="GO" id="GO:0006508">
    <property type="term" value="P:proteolysis"/>
    <property type="evidence" value="ECO:0007669"/>
    <property type="project" value="UniProtKB-KW"/>
</dbReference>
<accession>A0A498D4K3</accession>
<keyword evidence="10" id="KW-1185">Reference proteome</keyword>
<protein>
    <recommendedName>
        <fullName evidence="8">Putative AgrB-like protein</fullName>
        <ecNumber evidence="8">3.4.-.-</ecNumber>
    </recommendedName>
</protein>
<dbReference type="SMART" id="SM00793">
    <property type="entry name" value="AgrB"/>
    <property type="match status" value="1"/>
</dbReference>
<feature type="transmembrane region" description="Helical" evidence="8">
    <location>
        <begin position="153"/>
        <end position="171"/>
    </location>
</feature>
<dbReference type="OrthoDB" id="2360675at2"/>
<dbReference type="GO" id="GO:0005886">
    <property type="term" value="C:plasma membrane"/>
    <property type="evidence" value="ECO:0007669"/>
    <property type="project" value="UniProtKB-SubCell"/>
</dbReference>
<keyword evidence="2 8" id="KW-0673">Quorum sensing</keyword>
<evidence type="ECO:0000256" key="3">
    <source>
        <dbReference type="ARBA" id="ARBA00022670"/>
    </source>
</evidence>
<evidence type="ECO:0000256" key="7">
    <source>
        <dbReference type="ARBA" id="ARBA00023136"/>
    </source>
</evidence>